<reference evidence="2" key="1">
    <citation type="submission" date="2025-08" db="UniProtKB">
        <authorList>
            <consortium name="RefSeq"/>
        </authorList>
    </citation>
    <scope>IDENTIFICATION</scope>
</reference>
<dbReference type="GO" id="GO:0003677">
    <property type="term" value="F:DNA binding"/>
    <property type="evidence" value="ECO:0000318"/>
    <property type="project" value="GO_Central"/>
</dbReference>
<dbReference type="GO" id="GO:0010197">
    <property type="term" value="P:polar nucleus fusion"/>
    <property type="evidence" value="ECO:0000318"/>
    <property type="project" value="GO_Central"/>
</dbReference>
<dbReference type="STRING" id="4097.A0A1S4D6W2"/>
<dbReference type="RefSeq" id="XP_016509044.1">
    <property type="nucleotide sequence ID" value="XM_016653558.1"/>
</dbReference>
<evidence type="ECO:0000256" key="1">
    <source>
        <dbReference type="SAM" id="MobiDB-lite"/>
    </source>
</evidence>
<dbReference type="AlphaFoldDB" id="A0A1S4D6W2"/>
<proteinExistence type="predicted"/>
<accession>A0A1S4D6W2</accession>
<sequence length="94" mass="10167">MIGGGASKSSNGPTRVRKTVEVEYATAASLKCAKDGNAFARCEECSGWENASETKKPAAKNKEKSTEPKAKRAKKAKKPNTPKRPPTSFFVFMD</sequence>
<dbReference type="OMA" id="NAFARCE"/>
<protein>
    <submittedName>
        <fullName evidence="2">High mobility group B protein 7-like</fullName>
    </submittedName>
</protein>
<feature type="compositionally biased region" description="Basic and acidic residues" evidence="1">
    <location>
        <begin position="52"/>
        <end position="70"/>
    </location>
</feature>
<organism evidence="2">
    <name type="scientific">Nicotiana tabacum</name>
    <name type="common">Common tobacco</name>
    <dbReference type="NCBI Taxonomy" id="4097"/>
    <lineage>
        <taxon>Eukaryota</taxon>
        <taxon>Viridiplantae</taxon>
        <taxon>Streptophyta</taxon>
        <taxon>Embryophyta</taxon>
        <taxon>Tracheophyta</taxon>
        <taxon>Spermatophyta</taxon>
        <taxon>Magnoliopsida</taxon>
        <taxon>eudicotyledons</taxon>
        <taxon>Gunneridae</taxon>
        <taxon>Pentapetalae</taxon>
        <taxon>asterids</taxon>
        <taxon>lamiids</taxon>
        <taxon>Solanales</taxon>
        <taxon>Solanaceae</taxon>
        <taxon>Nicotianoideae</taxon>
        <taxon>Nicotianeae</taxon>
        <taxon>Nicotiana</taxon>
    </lineage>
</organism>
<gene>
    <name evidence="2" type="primary">LOC107826569</name>
</gene>
<dbReference type="KEGG" id="nta:107826569"/>
<dbReference type="OrthoDB" id="1919336at2759"/>
<feature type="region of interest" description="Disordered" evidence="1">
    <location>
        <begin position="47"/>
        <end position="94"/>
    </location>
</feature>
<name>A0A1S4D6W2_TOBAC</name>
<dbReference type="PaxDb" id="4097-A0A1S4D6W2"/>
<feature type="compositionally biased region" description="Basic residues" evidence="1">
    <location>
        <begin position="71"/>
        <end position="81"/>
    </location>
</feature>
<dbReference type="GO" id="GO:0005634">
    <property type="term" value="C:nucleus"/>
    <property type="evidence" value="ECO:0000318"/>
    <property type="project" value="GO_Central"/>
</dbReference>
<evidence type="ECO:0000313" key="2">
    <source>
        <dbReference type="RefSeq" id="XP_016509044.1"/>
    </source>
</evidence>